<sequence>MAQAQNPIPCSNSLDSLPSQVICFVRFANTTTKAATCALITHITACASPTHAALATLNIINSITNLGTSTSLSKAAGFIANFGRY</sequence>
<organism evidence="1">
    <name type="scientific">Rhizophora mucronata</name>
    <name type="common">Asiatic mangrove</name>
    <dbReference type="NCBI Taxonomy" id="61149"/>
    <lineage>
        <taxon>Eukaryota</taxon>
        <taxon>Viridiplantae</taxon>
        <taxon>Streptophyta</taxon>
        <taxon>Embryophyta</taxon>
        <taxon>Tracheophyta</taxon>
        <taxon>Spermatophyta</taxon>
        <taxon>Magnoliopsida</taxon>
        <taxon>eudicotyledons</taxon>
        <taxon>Gunneridae</taxon>
        <taxon>Pentapetalae</taxon>
        <taxon>rosids</taxon>
        <taxon>fabids</taxon>
        <taxon>Malpighiales</taxon>
        <taxon>Rhizophoraceae</taxon>
        <taxon>Rhizophora</taxon>
    </lineage>
</organism>
<dbReference type="EMBL" id="GGEC01041496">
    <property type="protein sequence ID" value="MBX21980.1"/>
    <property type="molecule type" value="Transcribed_RNA"/>
</dbReference>
<reference evidence="1" key="1">
    <citation type="submission" date="2018-02" db="EMBL/GenBank/DDBJ databases">
        <title>Rhizophora mucronata_Transcriptome.</title>
        <authorList>
            <person name="Meera S.P."/>
            <person name="Sreeshan A."/>
            <person name="Augustine A."/>
        </authorList>
    </citation>
    <scope>NUCLEOTIDE SEQUENCE</scope>
    <source>
        <tissue evidence="1">Leaf</tissue>
    </source>
</reference>
<evidence type="ECO:0000313" key="1">
    <source>
        <dbReference type="EMBL" id="MBX21980.1"/>
    </source>
</evidence>
<dbReference type="AlphaFoldDB" id="A0A2P2LVI2"/>
<protein>
    <submittedName>
        <fullName evidence="1">Uncharacterized protein MANES_09G084000</fullName>
    </submittedName>
</protein>
<proteinExistence type="predicted"/>
<accession>A0A2P2LVI2</accession>
<name>A0A2P2LVI2_RHIMU</name>